<proteinExistence type="inferred from homology"/>
<keyword evidence="2" id="KW-0479">Metal-binding</keyword>
<keyword evidence="3 7" id="KW-0378">Hydrolase</keyword>
<keyword evidence="8" id="KW-1185">Reference proteome</keyword>
<dbReference type="PANTHER" id="PTHR42978:SF6">
    <property type="entry name" value="QUORUM-QUENCHING LACTONASE YTNP-RELATED"/>
    <property type="match status" value="1"/>
</dbReference>
<dbReference type="InterPro" id="IPR001279">
    <property type="entry name" value="Metallo-B-lactamas"/>
</dbReference>
<feature type="chain" id="PRO_5021711640" evidence="5">
    <location>
        <begin position="47"/>
        <end position="345"/>
    </location>
</feature>
<accession>A0A562R2A4</accession>
<evidence type="ECO:0000313" key="8">
    <source>
        <dbReference type="Proteomes" id="UP000318431"/>
    </source>
</evidence>
<sequence length="345" mass="36722">MVHPSLPARQSRRTLKKPAGVTAKALSLCIAAWAVTGAVAAGSAFAAGHTNAVPVQKAQVPGYFRLPVGTMTVTALFDGVVDIDAALLGGASRQVIRSSLHRNFLPTGAPVQTPVNAYLVETGENTILVDTGTAKLFGPRLGFILENLRAAGYQPTDIDTILLTHLHPDHAGGLLAEGGTMAFPNARVYVPKADADYWLSRDSERHARPDQRALFKMSRDAVAPYLATGRLTVFDAGQPIRKGVTAIAAGGHTPGHTAYLFASRGGDMLVWGDIIHSAAVQFPHPEVAIEFDSDKQQAVKTRNALLSYAAARRVWVAGAHIPFPGIGHVGVDQASSYRWVPADYR</sequence>
<dbReference type="Proteomes" id="UP000318431">
    <property type="component" value="Unassembled WGS sequence"/>
</dbReference>
<feature type="domain" description="Metallo-beta-lactamase" evidence="6">
    <location>
        <begin position="114"/>
        <end position="320"/>
    </location>
</feature>
<evidence type="ECO:0000259" key="6">
    <source>
        <dbReference type="SMART" id="SM00849"/>
    </source>
</evidence>
<keyword evidence="4" id="KW-0862">Zinc</keyword>
<dbReference type="InterPro" id="IPR051013">
    <property type="entry name" value="MBL_superfamily_lactonases"/>
</dbReference>
<name>A0A562R2A4_9BURK</name>
<comment type="similarity">
    <text evidence="1">Belongs to the metallo-beta-lactamase superfamily.</text>
</comment>
<comment type="caution">
    <text evidence="7">The sequence shown here is derived from an EMBL/GenBank/DDBJ whole genome shotgun (WGS) entry which is preliminary data.</text>
</comment>
<dbReference type="Gene3D" id="3.60.15.10">
    <property type="entry name" value="Ribonuclease Z/Hydroxyacylglutathione hydrolase-like"/>
    <property type="match status" value="1"/>
</dbReference>
<protein>
    <submittedName>
        <fullName evidence="7">Glyoxylase-like metal-dependent hydrolase (Beta-lactamase superfamily II)</fullName>
    </submittedName>
</protein>
<evidence type="ECO:0000256" key="1">
    <source>
        <dbReference type="ARBA" id="ARBA00007749"/>
    </source>
</evidence>
<evidence type="ECO:0000313" key="7">
    <source>
        <dbReference type="EMBL" id="TWI62590.1"/>
    </source>
</evidence>
<dbReference type="GO" id="GO:0046872">
    <property type="term" value="F:metal ion binding"/>
    <property type="evidence" value="ECO:0007669"/>
    <property type="project" value="UniProtKB-KW"/>
</dbReference>
<reference evidence="7 8" key="1">
    <citation type="journal article" date="2015" name="Stand. Genomic Sci.">
        <title>Genomic Encyclopedia of Bacterial and Archaeal Type Strains, Phase III: the genomes of soil and plant-associated and newly described type strains.</title>
        <authorList>
            <person name="Whitman W.B."/>
            <person name="Woyke T."/>
            <person name="Klenk H.P."/>
            <person name="Zhou Y."/>
            <person name="Lilburn T.G."/>
            <person name="Beck B.J."/>
            <person name="De Vos P."/>
            <person name="Vandamme P."/>
            <person name="Eisen J.A."/>
            <person name="Garrity G."/>
            <person name="Hugenholtz P."/>
            <person name="Kyrpides N.C."/>
        </authorList>
    </citation>
    <scope>NUCLEOTIDE SEQUENCE [LARGE SCALE GENOMIC DNA]</scope>
    <source>
        <strain evidence="7 8">CGMCC 1.10822</strain>
    </source>
</reference>
<dbReference type="SMART" id="SM00849">
    <property type="entry name" value="Lactamase_B"/>
    <property type="match status" value="1"/>
</dbReference>
<keyword evidence="5" id="KW-0732">Signal</keyword>
<organism evidence="7 8">
    <name type="scientific">Pseudoduganella lurida</name>
    <dbReference type="NCBI Taxonomy" id="1036180"/>
    <lineage>
        <taxon>Bacteria</taxon>
        <taxon>Pseudomonadati</taxon>
        <taxon>Pseudomonadota</taxon>
        <taxon>Betaproteobacteria</taxon>
        <taxon>Burkholderiales</taxon>
        <taxon>Oxalobacteraceae</taxon>
        <taxon>Telluria group</taxon>
        <taxon>Pseudoduganella</taxon>
    </lineage>
</organism>
<dbReference type="Pfam" id="PF00753">
    <property type="entry name" value="Lactamase_B"/>
    <property type="match status" value="1"/>
</dbReference>
<dbReference type="InterPro" id="IPR036866">
    <property type="entry name" value="RibonucZ/Hydroxyglut_hydro"/>
</dbReference>
<dbReference type="PANTHER" id="PTHR42978">
    <property type="entry name" value="QUORUM-QUENCHING LACTONASE YTNP-RELATED-RELATED"/>
    <property type="match status" value="1"/>
</dbReference>
<gene>
    <name evidence="7" type="ORF">IP91_04111</name>
</gene>
<evidence type="ECO:0000256" key="5">
    <source>
        <dbReference type="SAM" id="SignalP"/>
    </source>
</evidence>
<evidence type="ECO:0000256" key="2">
    <source>
        <dbReference type="ARBA" id="ARBA00022723"/>
    </source>
</evidence>
<evidence type="ECO:0000256" key="3">
    <source>
        <dbReference type="ARBA" id="ARBA00022801"/>
    </source>
</evidence>
<dbReference type="CDD" id="cd07720">
    <property type="entry name" value="OPHC2-like_MBL-fold"/>
    <property type="match status" value="1"/>
</dbReference>
<feature type="signal peptide" evidence="5">
    <location>
        <begin position="1"/>
        <end position="46"/>
    </location>
</feature>
<dbReference type="AlphaFoldDB" id="A0A562R2A4"/>
<dbReference type="GO" id="GO:0016787">
    <property type="term" value="F:hydrolase activity"/>
    <property type="evidence" value="ECO:0007669"/>
    <property type="project" value="UniProtKB-KW"/>
</dbReference>
<dbReference type="EMBL" id="VLLB01000008">
    <property type="protein sequence ID" value="TWI62590.1"/>
    <property type="molecule type" value="Genomic_DNA"/>
</dbReference>
<dbReference type="SUPFAM" id="SSF56281">
    <property type="entry name" value="Metallo-hydrolase/oxidoreductase"/>
    <property type="match status" value="1"/>
</dbReference>
<evidence type="ECO:0000256" key="4">
    <source>
        <dbReference type="ARBA" id="ARBA00022833"/>
    </source>
</evidence>